<evidence type="ECO:0000313" key="2">
    <source>
        <dbReference type="EMBL" id="KAK7736357.1"/>
    </source>
</evidence>
<dbReference type="Proteomes" id="UP001430848">
    <property type="component" value="Unassembled WGS sequence"/>
</dbReference>
<feature type="compositionally biased region" description="Basic and acidic residues" evidence="1">
    <location>
        <begin position="19"/>
        <end position="40"/>
    </location>
</feature>
<feature type="region of interest" description="Disordered" evidence="1">
    <location>
        <begin position="15"/>
        <end position="44"/>
    </location>
</feature>
<evidence type="ECO:0000313" key="3">
    <source>
        <dbReference type="Proteomes" id="UP001430848"/>
    </source>
</evidence>
<reference evidence="2 3" key="1">
    <citation type="submission" date="2024-02" db="EMBL/GenBank/DDBJ databases">
        <title>De novo assembly and annotation of 12 fungi associated with fruit tree decline syndrome in Ontario, Canada.</title>
        <authorList>
            <person name="Sulman M."/>
            <person name="Ellouze W."/>
            <person name="Ilyukhin E."/>
        </authorList>
    </citation>
    <scope>NUCLEOTIDE SEQUENCE [LARGE SCALE GENOMIC DNA]</scope>
    <source>
        <strain evidence="2 3">M169</strain>
    </source>
</reference>
<protein>
    <submittedName>
        <fullName evidence="2">Uncharacterized protein</fullName>
    </submittedName>
</protein>
<proteinExistence type="predicted"/>
<gene>
    <name evidence="2" type="ORF">SLS63_003334</name>
</gene>
<comment type="caution">
    <text evidence="2">The sequence shown here is derived from an EMBL/GenBank/DDBJ whole genome shotgun (WGS) entry which is preliminary data.</text>
</comment>
<keyword evidence="3" id="KW-1185">Reference proteome</keyword>
<accession>A0ABR1PGK5</accession>
<evidence type="ECO:0000256" key="1">
    <source>
        <dbReference type="SAM" id="MobiDB-lite"/>
    </source>
</evidence>
<organism evidence="2 3">
    <name type="scientific">Diaporthe eres</name>
    <name type="common">Phomopsis oblonga</name>
    <dbReference type="NCBI Taxonomy" id="83184"/>
    <lineage>
        <taxon>Eukaryota</taxon>
        <taxon>Fungi</taxon>
        <taxon>Dikarya</taxon>
        <taxon>Ascomycota</taxon>
        <taxon>Pezizomycotina</taxon>
        <taxon>Sordariomycetes</taxon>
        <taxon>Sordariomycetidae</taxon>
        <taxon>Diaporthales</taxon>
        <taxon>Diaporthaceae</taxon>
        <taxon>Diaporthe</taxon>
        <taxon>Diaporthe eres species complex</taxon>
    </lineage>
</organism>
<dbReference type="EMBL" id="JAKNSF020000010">
    <property type="protein sequence ID" value="KAK7736357.1"/>
    <property type="molecule type" value="Genomic_DNA"/>
</dbReference>
<sequence length="619" mass="69647">MRSGEWKERHLLRAFQKKQTRDNVKKRDDRPGEAPVDPDRPPSLIVGDQIERYNNISVIKSFLGPFDLATGMEVALRDDPLTTIYQKALPFPGGKRMYPANLICPSTTERANMEPCVMAFDISGMIAQPPTPHSLRPTIRQTIAESYQANRDSREADQPAMYRSTQWGIQDDTWDDEEVSVGMSENHNLVLKAHFGLCFLVNEKAVFASPKLAKDVLLAKFHPLDASHYKFVLSCIDAVASGAEISIGLVQNQTESGFVGVLVTARDLFHEFDIENLGDLTAALNNALANTVQSMRYKAEHPGVHIIHTSTGVRRRSPTLEAGPGELVTREVVAGAAAVWTAKRPWEIGRAKMLEAVCSCMLYLRNVEGFRKLMKDNHDFGAALAQVSLGGAGRIMEITQTASRKLWRTLVDSRTWAYRTMRDDHTSSICRKWNLPGDREQRLRFIDQLPVHAFLPEIFPYGDVPYLHLPSKERLAFLGIVMTDDSYHRHAMRLQGMANLRVNQVQQELGNGNWDAFMTVAAAVSSRNATNADQPMTNEQMSAQVIEFAANADAEAKSIQVKFRDQFERMKKYKAFTYYDVDSQTELAEKKCLISSDIMGPGVEMIRLNWGRLTRPPWS</sequence>
<name>A0ABR1PGK5_DIAER</name>